<protein>
    <recommendedName>
        <fullName evidence="4">BTB/POZ domain-containing protein</fullName>
    </recommendedName>
</protein>
<dbReference type="EMBL" id="JAHRHJ020000011">
    <property type="protein sequence ID" value="KAH9295651.1"/>
    <property type="molecule type" value="Genomic_DNA"/>
</dbReference>
<evidence type="ECO:0008006" key="4">
    <source>
        <dbReference type="Google" id="ProtNLM"/>
    </source>
</evidence>
<keyword evidence="1" id="KW-1133">Transmembrane helix</keyword>
<evidence type="ECO:0000313" key="3">
    <source>
        <dbReference type="Proteomes" id="UP000824469"/>
    </source>
</evidence>
<name>A0AA38CAF5_TAXCH</name>
<feature type="transmembrane region" description="Helical" evidence="1">
    <location>
        <begin position="333"/>
        <end position="352"/>
    </location>
</feature>
<gene>
    <name evidence="2" type="ORF">KI387_039239</name>
</gene>
<dbReference type="PANTHER" id="PTHR31060">
    <property type="entry name" value="OSJNBA0011J08.25 PROTEIN-RELATED"/>
    <property type="match status" value="1"/>
</dbReference>
<dbReference type="OMA" id="SHNRENY"/>
<dbReference type="AlphaFoldDB" id="A0AA38CAF5"/>
<organism evidence="2 3">
    <name type="scientific">Taxus chinensis</name>
    <name type="common">Chinese yew</name>
    <name type="synonym">Taxus wallichiana var. chinensis</name>
    <dbReference type="NCBI Taxonomy" id="29808"/>
    <lineage>
        <taxon>Eukaryota</taxon>
        <taxon>Viridiplantae</taxon>
        <taxon>Streptophyta</taxon>
        <taxon>Embryophyta</taxon>
        <taxon>Tracheophyta</taxon>
        <taxon>Spermatophyta</taxon>
        <taxon>Pinopsida</taxon>
        <taxon>Pinidae</taxon>
        <taxon>Conifers II</taxon>
        <taxon>Cupressales</taxon>
        <taxon>Taxaceae</taxon>
        <taxon>Taxus</taxon>
    </lineage>
</organism>
<accession>A0AA38CAF5</accession>
<dbReference type="Proteomes" id="UP000824469">
    <property type="component" value="Unassembled WGS sequence"/>
</dbReference>
<evidence type="ECO:0000256" key="1">
    <source>
        <dbReference type="SAM" id="Phobius"/>
    </source>
</evidence>
<reference evidence="2 3" key="1">
    <citation type="journal article" date="2021" name="Nat. Plants">
        <title>The Taxus genome provides insights into paclitaxel biosynthesis.</title>
        <authorList>
            <person name="Xiong X."/>
            <person name="Gou J."/>
            <person name="Liao Q."/>
            <person name="Li Y."/>
            <person name="Zhou Q."/>
            <person name="Bi G."/>
            <person name="Li C."/>
            <person name="Du R."/>
            <person name="Wang X."/>
            <person name="Sun T."/>
            <person name="Guo L."/>
            <person name="Liang H."/>
            <person name="Lu P."/>
            <person name="Wu Y."/>
            <person name="Zhang Z."/>
            <person name="Ro D.K."/>
            <person name="Shang Y."/>
            <person name="Huang S."/>
            <person name="Yan J."/>
        </authorList>
    </citation>
    <scope>NUCLEOTIDE SEQUENCE [LARGE SCALE GENOMIC DNA]</scope>
    <source>
        <strain evidence="2">Ta-2019</strain>
    </source>
</reference>
<sequence length="440" mass="49978">MEKHASQLSGGKNADLQLRIISSDGVEYDGNPLNLHSQVLKKSKYFEAWSPDMSSCPEIKLTVPSDGSAENYIKCIGLMYSSHSGKDLSFSDVDEALQILPVASELLFEEGIEASMEYLAAVCWTPQQKLKLTALLSSLQVNISADLAERLKVLPESSFDEEIDMLKMKLPEMLCEITDCKASPESCFVPFKNDHIPSPLPLHRKKITMERYIVANFEEDVPPAIQNIFRETLLNKCKLIIEGIKYGNPSEGLLWLLDVIKLCKREMFESAFKIFAEDAQLANIILKPQTERSGQSFEEDWQNRTIHLLDVLVDRFLKALANGEIIIPKSMRISFLILWVPVMIFLLCRFVARSPFDFSSDNSSLEYSKRFEEGVTKVIGSVPVEDQKRIFNSCQGEGMAKVLRSVPQNCQTPVREMFEWWINVIWLGVMKSNCSHFQIE</sequence>
<proteinExistence type="predicted"/>
<comment type="caution">
    <text evidence="2">The sequence shown here is derived from an EMBL/GenBank/DDBJ whole genome shotgun (WGS) entry which is preliminary data.</text>
</comment>
<dbReference type="InterPro" id="IPR038920">
    <property type="entry name" value="At3g05675-like"/>
</dbReference>
<keyword evidence="1" id="KW-0472">Membrane</keyword>
<evidence type="ECO:0000313" key="2">
    <source>
        <dbReference type="EMBL" id="KAH9295651.1"/>
    </source>
</evidence>
<keyword evidence="1" id="KW-0812">Transmembrane</keyword>
<dbReference type="PANTHER" id="PTHR31060:SF37">
    <property type="entry name" value="BTB DOMAIN-CONTAINING PROTEIN"/>
    <property type="match status" value="1"/>
</dbReference>
<keyword evidence="3" id="KW-1185">Reference proteome</keyword>